<organism evidence="2 3">
    <name type="scientific">Periplaneta americana</name>
    <name type="common">American cockroach</name>
    <name type="synonym">Blatta americana</name>
    <dbReference type="NCBI Taxonomy" id="6978"/>
    <lineage>
        <taxon>Eukaryota</taxon>
        <taxon>Metazoa</taxon>
        <taxon>Ecdysozoa</taxon>
        <taxon>Arthropoda</taxon>
        <taxon>Hexapoda</taxon>
        <taxon>Insecta</taxon>
        <taxon>Pterygota</taxon>
        <taxon>Neoptera</taxon>
        <taxon>Polyneoptera</taxon>
        <taxon>Dictyoptera</taxon>
        <taxon>Blattodea</taxon>
        <taxon>Blattoidea</taxon>
        <taxon>Blattidae</taxon>
        <taxon>Blattinae</taxon>
        <taxon>Periplaneta</taxon>
    </lineage>
</organism>
<accession>A0ABQ8TFU8</accession>
<dbReference type="Proteomes" id="UP001148838">
    <property type="component" value="Unassembled WGS sequence"/>
</dbReference>
<evidence type="ECO:0000256" key="1">
    <source>
        <dbReference type="SAM" id="MobiDB-lite"/>
    </source>
</evidence>
<comment type="caution">
    <text evidence="2">The sequence shown here is derived from an EMBL/GenBank/DDBJ whole genome shotgun (WGS) entry which is preliminary data.</text>
</comment>
<evidence type="ECO:0000313" key="2">
    <source>
        <dbReference type="EMBL" id="KAJ4445496.1"/>
    </source>
</evidence>
<keyword evidence="3" id="KW-1185">Reference proteome</keyword>
<protein>
    <submittedName>
        <fullName evidence="2">Uncharacterized protein</fullName>
    </submittedName>
</protein>
<proteinExistence type="predicted"/>
<name>A0ABQ8TFU8_PERAM</name>
<evidence type="ECO:0000313" key="3">
    <source>
        <dbReference type="Proteomes" id="UP001148838"/>
    </source>
</evidence>
<gene>
    <name evidence="2" type="ORF">ANN_07304</name>
</gene>
<feature type="region of interest" description="Disordered" evidence="1">
    <location>
        <begin position="1"/>
        <end position="21"/>
    </location>
</feature>
<reference evidence="2 3" key="1">
    <citation type="journal article" date="2022" name="Allergy">
        <title>Genome assembly and annotation of Periplaneta americana reveal a comprehensive cockroach allergen profile.</title>
        <authorList>
            <person name="Wang L."/>
            <person name="Xiong Q."/>
            <person name="Saelim N."/>
            <person name="Wang L."/>
            <person name="Nong W."/>
            <person name="Wan A.T."/>
            <person name="Shi M."/>
            <person name="Liu X."/>
            <person name="Cao Q."/>
            <person name="Hui J.H.L."/>
            <person name="Sookrung N."/>
            <person name="Leung T.F."/>
            <person name="Tungtrongchitr A."/>
            <person name="Tsui S.K.W."/>
        </authorList>
    </citation>
    <scope>NUCLEOTIDE SEQUENCE [LARGE SCALE GENOMIC DNA]</scope>
    <source>
        <strain evidence="2">PWHHKU_190912</strain>
    </source>
</reference>
<dbReference type="EMBL" id="JAJSOF020000011">
    <property type="protein sequence ID" value="KAJ4445496.1"/>
    <property type="molecule type" value="Genomic_DNA"/>
</dbReference>
<sequence length="359" mass="40470">MIVPRRPGSIHESDADRGQLSSHSLTTADGNEFHCIAAHKTIKYLGINFNDELKFNASEVIAQLATNLNQLVSSVSLIPDQKLNIINQYIWPQLIYPLQCLPLKDLTAKFLADVDKIIRSSVKEIIGLPMDNPDAMICAPRKLRGLGVFRDQREAFLQHINVCRLLLDENNPNIAATRNLQDEIDLSTYRISPHRGGLELLVFMENFRNVLFFPFTLPKDGITRKVKITVERSYKQIVEITWHSPYGWGKSRKKPNQVISPCGVKPTPQRNFGSAGKRLSRLSYTDDLLVVVVLVFYLTPKRKTQSNSSPWGDVVTYFITLYNPITSTDLKLASSSFNGIMATATPPMTNRQCHGITMN</sequence>